<dbReference type="CDD" id="cd06193">
    <property type="entry name" value="siderophore_interacting"/>
    <property type="match status" value="1"/>
</dbReference>
<name>A0A1W9ZP69_MYCAN</name>
<dbReference type="Pfam" id="PF08021">
    <property type="entry name" value="FAD_binding_9"/>
    <property type="match status" value="1"/>
</dbReference>
<evidence type="ECO:0000313" key="3">
    <source>
        <dbReference type="Proteomes" id="UP000192284"/>
    </source>
</evidence>
<dbReference type="PANTHER" id="PTHR30157">
    <property type="entry name" value="FERRIC REDUCTASE, NADPH-DEPENDENT"/>
    <property type="match status" value="1"/>
</dbReference>
<dbReference type="InterPro" id="IPR017927">
    <property type="entry name" value="FAD-bd_FR_type"/>
</dbReference>
<dbReference type="GO" id="GO:0016491">
    <property type="term" value="F:oxidoreductase activity"/>
    <property type="evidence" value="ECO:0007669"/>
    <property type="project" value="InterPro"/>
</dbReference>
<comment type="caution">
    <text evidence="2">The sequence shown here is derived from an EMBL/GenBank/DDBJ whole genome shotgun (WGS) entry which is preliminary data.</text>
</comment>
<reference evidence="2 3" key="1">
    <citation type="submission" date="2017-02" db="EMBL/GenBank/DDBJ databases">
        <title>The new phylogeny of genus Mycobacterium.</title>
        <authorList>
            <person name="Tortoli E."/>
            <person name="Trovato A."/>
            <person name="Cirillo D.M."/>
        </authorList>
    </citation>
    <scope>NUCLEOTIDE SEQUENCE [LARGE SCALE GENOMIC DNA]</scope>
    <source>
        <strain evidence="2 3">DSM 45057</strain>
    </source>
</reference>
<dbReference type="OrthoDB" id="3396083at2"/>
<evidence type="ECO:0000259" key="1">
    <source>
        <dbReference type="PROSITE" id="PS51384"/>
    </source>
</evidence>
<dbReference type="Gene3D" id="2.40.30.10">
    <property type="entry name" value="Translation factors"/>
    <property type="match status" value="1"/>
</dbReference>
<dbReference type="InterPro" id="IPR017938">
    <property type="entry name" value="Riboflavin_synthase-like_b-brl"/>
</dbReference>
<dbReference type="SUPFAM" id="SSF63380">
    <property type="entry name" value="Riboflavin synthase domain-like"/>
    <property type="match status" value="1"/>
</dbReference>
<evidence type="ECO:0000313" key="2">
    <source>
        <dbReference type="EMBL" id="ORA19580.1"/>
    </source>
</evidence>
<dbReference type="Pfam" id="PF04954">
    <property type="entry name" value="SIP"/>
    <property type="match status" value="1"/>
</dbReference>
<sequence length="243" mass="26331">MREERGSRGMAGAILKLLGAGDYRLTVTGRRQISPHYLRLSFDAAGMLEAHPPHPTMWVRMWFADGDKLHQRGYTLVDPDPVADTVDVEFALHGGLASRWAAAAQPGDVIKATVLGSKFALPEPEPAGYIFVGDAASLPAINSLLSAIGDAPAQVFLEAGYDDDKDLPVARTEGITWVDREDDGNALVDTVRAAAFGANRHFGWVACDSRTTRSVSRVLQHDFGIPRKSIAARAYWMVGRSMG</sequence>
<dbReference type="RefSeq" id="WP_083114216.1">
    <property type="nucleotide sequence ID" value="NZ_JACKTS010000040.1"/>
</dbReference>
<dbReference type="Gene3D" id="3.40.50.80">
    <property type="entry name" value="Nucleotide-binding domain of ferredoxin-NADP reductase (FNR) module"/>
    <property type="match status" value="1"/>
</dbReference>
<protein>
    <submittedName>
        <fullName evidence="2">NADPH-dependent ferric siderophore reductase</fullName>
    </submittedName>
</protein>
<dbReference type="EMBL" id="MVHE01000027">
    <property type="protein sequence ID" value="ORA19580.1"/>
    <property type="molecule type" value="Genomic_DNA"/>
</dbReference>
<dbReference type="Proteomes" id="UP000192284">
    <property type="component" value="Unassembled WGS sequence"/>
</dbReference>
<dbReference type="PROSITE" id="PS51384">
    <property type="entry name" value="FAD_FR"/>
    <property type="match status" value="1"/>
</dbReference>
<keyword evidence="3" id="KW-1185">Reference proteome</keyword>
<proteinExistence type="predicted"/>
<gene>
    <name evidence="2" type="ORF">BST12_16635</name>
</gene>
<dbReference type="InterPro" id="IPR007037">
    <property type="entry name" value="SIP_rossman_dom"/>
</dbReference>
<feature type="domain" description="FAD-binding FR-type" evidence="1">
    <location>
        <begin position="20"/>
        <end position="122"/>
    </location>
</feature>
<dbReference type="InterPro" id="IPR039261">
    <property type="entry name" value="FNR_nucleotide-bd"/>
</dbReference>
<dbReference type="PANTHER" id="PTHR30157:SF0">
    <property type="entry name" value="NADPH-DEPENDENT FERRIC-CHELATE REDUCTASE"/>
    <property type="match status" value="1"/>
</dbReference>
<accession>A0A1W9ZP69</accession>
<dbReference type="InterPro" id="IPR039374">
    <property type="entry name" value="SIP_fam"/>
</dbReference>
<dbReference type="AlphaFoldDB" id="A0A1W9ZP69"/>
<dbReference type="InterPro" id="IPR013113">
    <property type="entry name" value="SIP_FAD-bd"/>
</dbReference>
<organism evidence="2 3">
    <name type="scientific">Mycobacterium angelicum</name>
    <dbReference type="NCBI Taxonomy" id="470074"/>
    <lineage>
        <taxon>Bacteria</taxon>
        <taxon>Bacillati</taxon>
        <taxon>Actinomycetota</taxon>
        <taxon>Actinomycetes</taxon>
        <taxon>Mycobacteriales</taxon>
        <taxon>Mycobacteriaceae</taxon>
        <taxon>Mycobacterium</taxon>
    </lineage>
</organism>